<keyword evidence="3 6" id="KW-0812">Transmembrane</keyword>
<dbReference type="SUPFAM" id="SSF103481">
    <property type="entry name" value="Multidrug resistance efflux transporter EmrE"/>
    <property type="match status" value="2"/>
</dbReference>
<feature type="domain" description="EamA" evidence="7">
    <location>
        <begin position="16"/>
        <end position="148"/>
    </location>
</feature>
<feature type="transmembrane region" description="Helical" evidence="6">
    <location>
        <begin position="253"/>
        <end position="273"/>
    </location>
</feature>
<evidence type="ECO:0000256" key="6">
    <source>
        <dbReference type="SAM" id="Phobius"/>
    </source>
</evidence>
<evidence type="ECO:0000256" key="5">
    <source>
        <dbReference type="ARBA" id="ARBA00023136"/>
    </source>
</evidence>
<gene>
    <name evidence="8" type="ORF">M0H32_00855</name>
</gene>
<feature type="transmembrane region" description="Helical" evidence="6">
    <location>
        <begin position="279"/>
        <end position="296"/>
    </location>
</feature>
<feature type="transmembrane region" description="Helical" evidence="6">
    <location>
        <begin position="47"/>
        <end position="66"/>
    </location>
</feature>
<comment type="subcellular location">
    <subcellularLocation>
        <location evidence="1">Membrane</location>
        <topology evidence="1">Multi-pass membrane protein</topology>
    </subcellularLocation>
</comment>
<feature type="transmembrane region" description="Helical" evidence="6">
    <location>
        <begin position="15"/>
        <end position="35"/>
    </location>
</feature>
<organism evidence="8 9">
    <name type="scientific">Roseibium sediminicola</name>
    <dbReference type="NCBI Taxonomy" id="2933272"/>
    <lineage>
        <taxon>Bacteria</taxon>
        <taxon>Pseudomonadati</taxon>
        <taxon>Pseudomonadota</taxon>
        <taxon>Alphaproteobacteria</taxon>
        <taxon>Hyphomicrobiales</taxon>
        <taxon>Stappiaceae</taxon>
        <taxon>Roseibium</taxon>
    </lineage>
</organism>
<sequence length="313" mass="33526">MSKASVSGVMEQNPLLAIFLMSSAMLIVPVMDIIAKYLSAELPPLEVTFGRFFFQFLICLALAIVTGRVTRLRGKQPVINYLRGIFLAAASLCFFTAVKFMSVATAISIFFVEPMVLTILAALILKEQVGIRRIGAILVGLLGAVIILRPNLAEIGLISLLPVATAFLFSFYLLLNRLYPVTDGLLTIQFSAGLSGSLMLGAALLIGNLAGYEGIAFVMPSVNQAGLLTLIGLISFAAHGLVVAAFQRGSASLLAPLQYIEIVSATLFGYLVFSDFPDGPTWIGIALIIGSGLYIAHRERKLKKKIQAVVAEV</sequence>
<keyword evidence="9" id="KW-1185">Reference proteome</keyword>
<reference evidence="8" key="1">
    <citation type="submission" date="2022-04" db="EMBL/GenBank/DDBJ databases">
        <title>Roseibium sp. CAU 1639 isolated from mud.</title>
        <authorList>
            <person name="Kim W."/>
        </authorList>
    </citation>
    <scope>NUCLEOTIDE SEQUENCE</scope>
    <source>
        <strain evidence="8">CAU 1639</strain>
    </source>
</reference>
<dbReference type="Proteomes" id="UP001431221">
    <property type="component" value="Unassembled WGS sequence"/>
</dbReference>
<protein>
    <submittedName>
        <fullName evidence="8">DMT family transporter</fullName>
    </submittedName>
</protein>
<comment type="similarity">
    <text evidence="2">Belongs to the drug/metabolite transporter (DMT) superfamily. 10 TMS drug/metabolite exporter (DME) (TC 2.A.7.3) family.</text>
</comment>
<keyword evidence="4 6" id="KW-1133">Transmembrane helix</keyword>
<dbReference type="PANTHER" id="PTHR22911">
    <property type="entry name" value="ACYL-MALONYL CONDENSING ENZYME-RELATED"/>
    <property type="match status" value="1"/>
</dbReference>
<evidence type="ECO:0000256" key="4">
    <source>
        <dbReference type="ARBA" id="ARBA00022989"/>
    </source>
</evidence>
<feature type="transmembrane region" description="Helical" evidence="6">
    <location>
        <begin position="131"/>
        <end position="149"/>
    </location>
</feature>
<evidence type="ECO:0000256" key="3">
    <source>
        <dbReference type="ARBA" id="ARBA00022692"/>
    </source>
</evidence>
<feature type="transmembrane region" description="Helical" evidence="6">
    <location>
        <begin position="78"/>
        <end position="97"/>
    </location>
</feature>
<dbReference type="Pfam" id="PF00892">
    <property type="entry name" value="EamA"/>
    <property type="match status" value="1"/>
</dbReference>
<proteinExistence type="inferred from homology"/>
<accession>A0ABT0GNM3</accession>
<keyword evidence="5 6" id="KW-0472">Membrane</keyword>
<feature type="transmembrane region" description="Helical" evidence="6">
    <location>
        <begin position="227"/>
        <end position="246"/>
    </location>
</feature>
<name>A0ABT0GNM3_9HYPH</name>
<dbReference type="InterPro" id="IPR000620">
    <property type="entry name" value="EamA_dom"/>
</dbReference>
<evidence type="ECO:0000256" key="1">
    <source>
        <dbReference type="ARBA" id="ARBA00004141"/>
    </source>
</evidence>
<dbReference type="RefSeq" id="WP_248149528.1">
    <property type="nucleotide sequence ID" value="NZ_JALNMJ010000001.1"/>
</dbReference>
<feature type="transmembrane region" description="Helical" evidence="6">
    <location>
        <begin position="187"/>
        <end position="207"/>
    </location>
</feature>
<evidence type="ECO:0000259" key="7">
    <source>
        <dbReference type="Pfam" id="PF00892"/>
    </source>
</evidence>
<feature type="transmembrane region" description="Helical" evidence="6">
    <location>
        <begin position="103"/>
        <end position="124"/>
    </location>
</feature>
<evidence type="ECO:0000256" key="2">
    <source>
        <dbReference type="ARBA" id="ARBA00009853"/>
    </source>
</evidence>
<feature type="transmembrane region" description="Helical" evidence="6">
    <location>
        <begin position="155"/>
        <end position="175"/>
    </location>
</feature>
<dbReference type="EMBL" id="JALNMJ010000001">
    <property type="protein sequence ID" value="MCK7610692.1"/>
    <property type="molecule type" value="Genomic_DNA"/>
</dbReference>
<dbReference type="PANTHER" id="PTHR22911:SF6">
    <property type="entry name" value="SOLUTE CARRIER FAMILY 35 MEMBER G1"/>
    <property type="match status" value="1"/>
</dbReference>
<comment type="caution">
    <text evidence="8">The sequence shown here is derived from an EMBL/GenBank/DDBJ whole genome shotgun (WGS) entry which is preliminary data.</text>
</comment>
<evidence type="ECO:0000313" key="8">
    <source>
        <dbReference type="EMBL" id="MCK7610692.1"/>
    </source>
</evidence>
<dbReference type="InterPro" id="IPR037185">
    <property type="entry name" value="EmrE-like"/>
</dbReference>
<evidence type="ECO:0000313" key="9">
    <source>
        <dbReference type="Proteomes" id="UP001431221"/>
    </source>
</evidence>